<dbReference type="PANTHER" id="PTHR43750:SF4">
    <property type="entry name" value="UDP-GLUCOSE 6-DEHYDROGENASE YWQF"/>
    <property type="match status" value="1"/>
</dbReference>
<dbReference type="InterPro" id="IPR001732">
    <property type="entry name" value="UDP-Glc/GDP-Man_DH_N"/>
</dbReference>
<feature type="domain" description="UDP-glucose/GDP-mannose dehydrogenase C-terminal" evidence="8">
    <location>
        <begin position="311"/>
        <end position="412"/>
    </location>
</feature>
<dbReference type="Pfam" id="PF03721">
    <property type="entry name" value="UDPG_MGDP_dh_N"/>
    <property type="match status" value="1"/>
</dbReference>
<gene>
    <name evidence="9" type="ORF">QNI29_20345</name>
</gene>
<evidence type="ECO:0000256" key="2">
    <source>
        <dbReference type="ARBA" id="ARBA00006601"/>
    </source>
</evidence>
<dbReference type="NCBIfam" id="TIGR03026">
    <property type="entry name" value="NDP-sugDHase"/>
    <property type="match status" value="1"/>
</dbReference>
<comment type="pathway">
    <text evidence="1">Nucleotide-sugar biosynthesis; UDP-alpha-D-glucuronate biosynthesis; UDP-alpha-D-glucuronate from UDP-alpha-D-glucose: step 1/1.</text>
</comment>
<keyword evidence="10" id="KW-1185">Reference proteome</keyword>
<dbReference type="Proteomes" id="UP001236652">
    <property type="component" value="Chromosome"/>
</dbReference>
<evidence type="ECO:0000313" key="10">
    <source>
        <dbReference type="Proteomes" id="UP001236652"/>
    </source>
</evidence>
<keyword evidence="4 7" id="KW-0560">Oxidoreductase</keyword>
<keyword evidence="5 7" id="KW-0520">NAD</keyword>
<evidence type="ECO:0000256" key="7">
    <source>
        <dbReference type="PIRNR" id="PIRNR000124"/>
    </source>
</evidence>
<reference evidence="9 10" key="1">
    <citation type="submission" date="2023-05" db="EMBL/GenBank/DDBJ databases">
        <title>Comparative genomics reveals the evidence of polycyclic aromatic hydrocarbons degradation in moderately halophilic genus Pontibacillus.</title>
        <authorList>
            <person name="Yang H."/>
            <person name="Qian Z."/>
        </authorList>
    </citation>
    <scope>NUCLEOTIDE SEQUENCE [LARGE SCALE GENOMIC DNA]</scope>
    <source>
        <strain evidence="10">HN14</strain>
    </source>
</reference>
<evidence type="ECO:0000256" key="6">
    <source>
        <dbReference type="ARBA" id="ARBA00047473"/>
    </source>
</evidence>
<dbReference type="InterPro" id="IPR014027">
    <property type="entry name" value="UDP-Glc/GDP-Man_DH_C"/>
</dbReference>
<evidence type="ECO:0000259" key="8">
    <source>
        <dbReference type="SMART" id="SM00984"/>
    </source>
</evidence>
<dbReference type="InterPro" id="IPR028357">
    <property type="entry name" value="UDPglc_DH_bac"/>
</dbReference>
<dbReference type="InterPro" id="IPR036220">
    <property type="entry name" value="UDP-Glc/GDP-Man_DH_C_sf"/>
</dbReference>
<dbReference type="InterPro" id="IPR036291">
    <property type="entry name" value="NAD(P)-bd_dom_sf"/>
</dbReference>
<dbReference type="RefSeq" id="WP_231419506.1">
    <property type="nucleotide sequence ID" value="NZ_CP126446.1"/>
</dbReference>
<dbReference type="InterPro" id="IPR008927">
    <property type="entry name" value="6-PGluconate_DH-like_C_sf"/>
</dbReference>
<name>A0ABY8UXF3_9BACI</name>
<sequence>MKKIAVVGAGYVGLVTSVGLAHIGHQVTCIDIDHKKIDSLRRGQSPIYEQSLEPMIQENQRQNRITFTSNYEELQDAEIIMLAVGTPQLSDGSANLTFIYQAAERIAHTVQQPVTIVVKSTVPVGTCEKLHEYVQERTPHPVELASNPEFLREGSALKDFFEGDRIVIGANHEETSQLIMEMYTPLQIPIMTTDLASAEMIKYASNAFLATKISFINEIASICEKVGANVEDVANGMGMDQRIAPSFLQAGIGYGGSCFPKDTKALVQMAGHVEHRFELLESVIHVNNKQQNKLVDQMKERFDTLLRKRVTVLGLSFKPGTDDLREAASLVIIDRLLREGASITAYDPIAMPRAKEYFPAVTFASNVEEALSESEVAIIVTEWDEFKELPLHYYEELMDEAIIFDGRNCYDLEQVKKHRIEYYSVGRPVIRQTESATLT</sequence>
<dbReference type="Gene3D" id="3.40.50.720">
    <property type="entry name" value="NAD(P)-binding Rossmann-like Domain"/>
    <property type="match status" value="2"/>
</dbReference>
<dbReference type="Gene3D" id="1.20.5.100">
    <property type="entry name" value="Cytochrome c1, transmembrane anchor, C-terminal"/>
    <property type="match status" value="1"/>
</dbReference>
<dbReference type="EC" id="1.1.1.22" evidence="3 7"/>
<dbReference type="SMART" id="SM00984">
    <property type="entry name" value="UDPG_MGDP_dh_C"/>
    <property type="match status" value="1"/>
</dbReference>
<dbReference type="PIRSF" id="PIRSF500134">
    <property type="entry name" value="UDPglc_DH_bac"/>
    <property type="match status" value="1"/>
</dbReference>
<dbReference type="SUPFAM" id="SSF52413">
    <property type="entry name" value="UDP-glucose/GDP-mannose dehydrogenase C-terminal domain"/>
    <property type="match status" value="1"/>
</dbReference>
<dbReference type="EMBL" id="CP126446">
    <property type="protein sequence ID" value="WIF98045.1"/>
    <property type="molecule type" value="Genomic_DNA"/>
</dbReference>
<dbReference type="SUPFAM" id="SSF51735">
    <property type="entry name" value="NAD(P)-binding Rossmann-fold domains"/>
    <property type="match status" value="1"/>
</dbReference>
<evidence type="ECO:0000256" key="1">
    <source>
        <dbReference type="ARBA" id="ARBA00004701"/>
    </source>
</evidence>
<dbReference type="Pfam" id="PF03720">
    <property type="entry name" value="UDPG_MGDP_dh_C"/>
    <property type="match status" value="1"/>
</dbReference>
<comment type="similarity">
    <text evidence="2 7">Belongs to the UDP-glucose/GDP-mannose dehydrogenase family.</text>
</comment>
<dbReference type="InterPro" id="IPR017476">
    <property type="entry name" value="UDP-Glc/GDP-Man"/>
</dbReference>
<protein>
    <recommendedName>
        <fullName evidence="3 7">UDP-glucose 6-dehydrogenase</fullName>
        <ecNumber evidence="3 7">1.1.1.22</ecNumber>
    </recommendedName>
</protein>
<accession>A0ABY8UXF3</accession>
<dbReference type="PANTHER" id="PTHR43750">
    <property type="entry name" value="UDP-GLUCOSE 6-DEHYDROGENASE TUAD"/>
    <property type="match status" value="1"/>
</dbReference>
<dbReference type="InterPro" id="IPR014026">
    <property type="entry name" value="UDP-Glc/GDP-Man_DH_dimer"/>
</dbReference>
<dbReference type="PIRSF" id="PIRSF000124">
    <property type="entry name" value="UDPglc_GDPman_dh"/>
    <property type="match status" value="1"/>
</dbReference>
<proteinExistence type="inferred from homology"/>
<evidence type="ECO:0000256" key="4">
    <source>
        <dbReference type="ARBA" id="ARBA00023002"/>
    </source>
</evidence>
<dbReference type="Pfam" id="PF00984">
    <property type="entry name" value="UDPG_MGDP_dh"/>
    <property type="match status" value="1"/>
</dbReference>
<dbReference type="SUPFAM" id="SSF48179">
    <property type="entry name" value="6-phosphogluconate dehydrogenase C-terminal domain-like"/>
    <property type="match status" value="1"/>
</dbReference>
<evidence type="ECO:0000256" key="5">
    <source>
        <dbReference type="ARBA" id="ARBA00023027"/>
    </source>
</evidence>
<evidence type="ECO:0000256" key="3">
    <source>
        <dbReference type="ARBA" id="ARBA00012954"/>
    </source>
</evidence>
<evidence type="ECO:0000313" key="9">
    <source>
        <dbReference type="EMBL" id="WIF98045.1"/>
    </source>
</evidence>
<dbReference type="GO" id="GO:0016491">
    <property type="term" value="F:oxidoreductase activity"/>
    <property type="evidence" value="ECO:0007669"/>
    <property type="project" value="UniProtKB-KW"/>
</dbReference>
<comment type="catalytic activity">
    <reaction evidence="6 7">
        <text>UDP-alpha-D-glucose + 2 NAD(+) + H2O = UDP-alpha-D-glucuronate + 2 NADH + 3 H(+)</text>
        <dbReference type="Rhea" id="RHEA:23596"/>
        <dbReference type="ChEBI" id="CHEBI:15377"/>
        <dbReference type="ChEBI" id="CHEBI:15378"/>
        <dbReference type="ChEBI" id="CHEBI:57540"/>
        <dbReference type="ChEBI" id="CHEBI:57945"/>
        <dbReference type="ChEBI" id="CHEBI:58052"/>
        <dbReference type="ChEBI" id="CHEBI:58885"/>
        <dbReference type="EC" id="1.1.1.22"/>
    </reaction>
</comment>
<organism evidence="9 10">
    <name type="scientific">Pontibacillus chungwhensis</name>
    <dbReference type="NCBI Taxonomy" id="265426"/>
    <lineage>
        <taxon>Bacteria</taxon>
        <taxon>Bacillati</taxon>
        <taxon>Bacillota</taxon>
        <taxon>Bacilli</taxon>
        <taxon>Bacillales</taxon>
        <taxon>Bacillaceae</taxon>
        <taxon>Pontibacillus</taxon>
    </lineage>
</organism>